<evidence type="ECO:0000313" key="2">
    <source>
        <dbReference type="EMBL" id="QDL94943.1"/>
    </source>
</evidence>
<evidence type="ECO:0000313" key="3">
    <source>
        <dbReference type="Proteomes" id="UP000305888"/>
    </source>
</evidence>
<reference evidence="2 3" key="1">
    <citation type="submission" date="2019-06" db="EMBL/GenBank/DDBJ databases">
        <title>Genome sequence of Rhodobacteraceae bacterium D4M1.</title>
        <authorList>
            <person name="Cao J."/>
        </authorList>
    </citation>
    <scope>NUCLEOTIDE SEQUENCE [LARGE SCALE GENOMIC DNA]</scope>
    <source>
        <strain evidence="2 3">D4M1</strain>
        <plasmid evidence="3">pd4m1f</plasmid>
    </source>
</reference>
<sequence length="333" mass="36839">MPETLEFDPSEGFVALPVRILEIEMSPGAFRTLTELCRMANLDGFCWPSLEQLSARLSRSRSAISGYVKELREIGLIDTINQKMANGYNYRLKFLVTFWAAWRASLSAARPPERRTEGVRSVSPPERRVQSGARRVNSKNHIPENHPRAPGLDARVVEGALEKWASLTRGQPYGSYAGKVPASLVQETTDILASAGPDEPALISADITRRLTEIWSALGVSPSPSELSEQANLLSAGDRTETAMAALASRIADGWQRHWRKPPTPLQFEGFVKAARAENPVRARLTLLKMHLRQWAHVQNRLPKPALSNSLAPRGTLAFDNRATASPSSYPRI</sequence>
<dbReference type="Proteomes" id="UP000305888">
    <property type="component" value="Plasmid pD4M1F"/>
</dbReference>
<dbReference type="EMBL" id="CP040824">
    <property type="protein sequence ID" value="QDL94943.1"/>
    <property type="molecule type" value="Genomic_DNA"/>
</dbReference>
<proteinExistence type="predicted"/>
<name>A0A5B8G6Z6_9RHOB</name>
<dbReference type="Pfam" id="PF13730">
    <property type="entry name" value="HTH_36"/>
    <property type="match status" value="1"/>
</dbReference>
<dbReference type="OrthoDB" id="7860714at2"/>
<organism evidence="2 3">
    <name type="scientific">Paroceanicella profunda</name>
    <dbReference type="NCBI Taxonomy" id="2579971"/>
    <lineage>
        <taxon>Bacteria</taxon>
        <taxon>Pseudomonadati</taxon>
        <taxon>Pseudomonadota</taxon>
        <taxon>Alphaproteobacteria</taxon>
        <taxon>Rhodobacterales</taxon>
        <taxon>Paracoccaceae</taxon>
        <taxon>Paroceanicella</taxon>
    </lineage>
</organism>
<accession>A0A5B8G6Z6</accession>
<geneLocation type="plasmid" evidence="3">
    <name>pd4m1f</name>
</geneLocation>
<protein>
    <submittedName>
        <fullName evidence="2">Helix-turn-helix domain-containing protein</fullName>
    </submittedName>
</protein>
<dbReference type="Gene3D" id="1.10.10.10">
    <property type="entry name" value="Winged helix-like DNA-binding domain superfamily/Winged helix DNA-binding domain"/>
    <property type="match status" value="1"/>
</dbReference>
<dbReference type="AlphaFoldDB" id="A0A5B8G6Z6"/>
<evidence type="ECO:0000256" key="1">
    <source>
        <dbReference type="SAM" id="MobiDB-lite"/>
    </source>
</evidence>
<gene>
    <name evidence="2" type="ORF">FDP22_24090</name>
</gene>
<keyword evidence="3" id="KW-1185">Reference proteome</keyword>
<feature type="region of interest" description="Disordered" evidence="1">
    <location>
        <begin position="113"/>
        <end position="150"/>
    </location>
</feature>
<dbReference type="RefSeq" id="WP_138579396.1">
    <property type="nucleotide sequence ID" value="NZ_CP040824.1"/>
</dbReference>
<dbReference type="KEGG" id="ppru:FDP22_24090"/>
<keyword evidence="2" id="KW-0614">Plasmid</keyword>
<dbReference type="InterPro" id="IPR036388">
    <property type="entry name" value="WH-like_DNA-bd_sf"/>
</dbReference>